<dbReference type="OrthoDB" id="2266637at2759"/>
<accession>A0A0D0DCN0</accession>
<proteinExistence type="predicted"/>
<dbReference type="GO" id="GO:0003676">
    <property type="term" value="F:nucleic acid binding"/>
    <property type="evidence" value="ECO:0007669"/>
    <property type="project" value="InterPro"/>
</dbReference>
<dbReference type="Gene3D" id="3.30.420.10">
    <property type="entry name" value="Ribonuclease H-like superfamily/Ribonuclease H"/>
    <property type="match status" value="1"/>
</dbReference>
<dbReference type="InterPro" id="IPR036397">
    <property type="entry name" value="RNaseH_sf"/>
</dbReference>
<dbReference type="EMBL" id="KN825703">
    <property type="protein sequence ID" value="KIK81946.1"/>
    <property type="molecule type" value="Genomic_DNA"/>
</dbReference>
<dbReference type="AlphaFoldDB" id="A0A0D0DCN0"/>
<dbReference type="InterPro" id="IPR038717">
    <property type="entry name" value="Tc1-like_DDE_dom"/>
</dbReference>
<evidence type="ECO:0000313" key="3">
    <source>
        <dbReference type="Proteomes" id="UP000054538"/>
    </source>
</evidence>
<sequence length="103" mass="11999">MQPYPAQNSVIMMDNCHIHKHPDLQEMIESRGMECEFLPLCSPDFNLIELVCSAMKYYLCHNGDYTCMAMTELSDEVYAMLLRALYTFTPQDSLGWFRHCGYV</sequence>
<dbReference type="InParanoid" id="A0A0D0DCN0"/>
<gene>
    <name evidence="2" type="ORF">PAXRUDRAFT_736690</name>
</gene>
<feature type="domain" description="Tc1-like transposase DDE" evidence="1">
    <location>
        <begin position="1"/>
        <end position="62"/>
    </location>
</feature>
<name>A0A0D0DCN0_9AGAM</name>
<dbReference type="STRING" id="930991.A0A0D0DCN0"/>
<keyword evidence="3" id="KW-1185">Reference proteome</keyword>
<dbReference type="HOGENOM" id="CLU_056788_12_0_1"/>
<protein>
    <recommendedName>
        <fullName evidence="1">Tc1-like transposase DDE domain-containing protein</fullName>
    </recommendedName>
</protein>
<organism evidence="2 3">
    <name type="scientific">Paxillus rubicundulus Ve08.2h10</name>
    <dbReference type="NCBI Taxonomy" id="930991"/>
    <lineage>
        <taxon>Eukaryota</taxon>
        <taxon>Fungi</taxon>
        <taxon>Dikarya</taxon>
        <taxon>Basidiomycota</taxon>
        <taxon>Agaricomycotina</taxon>
        <taxon>Agaricomycetes</taxon>
        <taxon>Agaricomycetidae</taxon>
        <taxon>Boletales</taxon>
        <taxon>Paxilineae</taxon>
        <taxon>Paxillaceae</taxon>
        <taxon>Paxillus</taxon>
    </lineage>
</organism>
<evidence type="ECO:0000259" key="1">
    <source>
        <dbReference type="Pfam" id="PF13358"/>
    </source>
</evidence>
<reference evidence="3" key="2">
    <citation type="submission" date="2015-01" db="EMBL/GenBank/DDBJ databases">
        <title>Evolutionary Origins and Diversification of the Mycorrhizal Mutualists.</title>
        <authorList>
            <consortium name="DOE Joint Genome Institute"/>
            <consortium name="Mycorrhizal Genomics Consortium"/>
            <person name="Kohler A."/>
            <person name="Kuo A."/>
            <person name="Nagy L.G."/>
            <person name="Floudas D."/>
            <person name="Copeland A."/>
            <person name="Barry K.W."/>
            <person name="Cichocki N."/>
            <person name="Veneault-Fourrey C."/>
            <person name="LaButti K."/>
            <person name="Lindquist E.A."/>
            <person name="Lipzen A."/>
            <person name="Lundell T."/>
            <person name="Morin E."/>
            <person name="Murat C."/>
            <person name="Riley R."/>
            <person name="Ohm R."/>
            <person name="Sun H."/>
            <person name="Tunlid A."/>
            <person name="Henrissat B."/>
            <person name="Grigoriev I.V."/>
            <person name="Hibbett D.S."/>
            <person name="Martin F."/>
        </authorList>
    </citation>
    <scope>NUCLEOTIDE SEQUENCE [LARGE SCALE GENOMIC DNA]</scope>
    <source>
        <strain evidence="3">Ve08.2h10</strain>
    </source>
</reference>
<dbReference type="Proteomes" id="UP000054538">
    <property type="component" value="Unassembled WGS sequence"/>
</dbReference>
<dbReference type="Pfam" id="PF13358">
    <property type="entry name" value="DDE_3"/>
    <property type="match status" value="1"/>
</dbReference>
<evidence type="ECO:0000313" key="2">
    <source>
        <dbReference type="EMBL" id="KIK81946.1"/>
    </source>
</evidence>
<reference evidence="2 3" key="1">
    <citation type="submission" date="2014-04" db="EMBL/GenBank/DDBJ databases">
        <authorList>
            <consortium name="DOE Joint Genome Institute"/>
            <person name="Kuo A."/>
            <person name="Kohler A."/>
            <person name="Jargeat P."/>
            <person name="Nagy L.G."/>
            <person name="Floudas D."/>
            <person name="Copeland A."/>
            <person name="Barry K.W."/>
            <person name="Cichocki N."/>
            <person name="Veneault-Fourrey C."/>
            <person name="LaButti K."/>
            <person name="Lindquist E.A."/>
            <person name="Lipzen A."/>
            <person name="Lundell T."/>
            <person name="Morin E."/>
            <person name="Murat C."/>
            <person name="Sun H."/>
            <person name="Tunlid A."/>
            <person name="Henrissat B."/>
            <person name="Grigoriev I.V."/>
            <person name="Hibbett D.S."/>
            <person name="Martin F."/>
            <person name="Nordberg H.P."/>
            <person name="Cantor M.N."/>
            <person name="Hua S.X."/>
        </authorList>
    </citation>
    <scope>NUCLEOTIDE SEQUENCE [LARGE SCALE GENOMIC DNA]</scope>
    <source>
        <strain evidence="2 3">Ve08.2h10</strain>
    </source>
</reference>